<evidence type="ECO:0000259" key="6">
    <source>
        <dbReference type="PROSITE" id="PS51072"/>
    </source>
</evidence>
<dbReference type="Gene3D" id="2.60.40.1170">
    <property type="entry name" value="Mu homology domain, subdomain B"/>
    <property type="match status" value="1"/>
</dbReference>
<gene>
    <name evidence="7" type="ORF">PXEA_LOCUS18389</name>
</gene>
<dbReference type="GO" id="GO:0016192">
    <property type="term" value="P:vesicle-mediated transport"/>
    <property type="evidence" value="ECO:0007669"/>
    <property type="project" value="InterPro"/>
</dbReference>
<organism evidence="7 8">
    <name type="scientific">Protopolystoma xenopodis</name>
    <dbReference type="NCBI Taxonomy" id="117903"/>
    <lineage>
        <taxon>Eukaryota</taxon>
        <taxon>Metazoa</taxon>
        <taxon>Spiralia</taxon>
        <taxon>Lophotrochozoa</taxon>
        <taxon>Platyhelminthes</taxon>
        <taxon>Monogenea</taxon>
        <taxon>Polyopisthocotylea</taxon>
        <taxon>Polystomatidea</taxon>
        <taxon>Polystomatidae</taxon>
        <taxon>Protopolystoma</taxon>
    </lineage>
</organism>
<dbReference type="PANTHER" id="PTHR10529">
    <property type="entry name" value="AP COMPLEX SUBUNIT MU"/>
    <property type="match status" value="1"/>
</dbReference>
<dbReference type="InterPro" id="IPR036168">
    <property type="entry name" value="AP2_Mu_C_sf"/>
</dbReference>
<dbReference type="SUPFAM" id="SSF64356">
    <property type="entry name" value="SNARE-like"/>
    <property type="match status" value="1"/>
</dbReference>
<dbReference type="GO" id="GO:0012505">
    <property type="term" value="C:endomembrane system"/>
    <property type="evidence" value="ECO:0007669"/>
    <property type="project" value="UniProtKB-SubCell"/>
</dbReference>
<evidence type="ECO:0000256" key="4">
    <source>
        <dbReference type="ARBA" id="ARBA00023136"/>
    </source>
</evidence>
<keyword evidence="2" id="KW-0813">Transport</keyword>
<evidence type="ECO:0000256" key="5">
    <source>
        <dbReference type="SAM" id="Phobius"/>
    </source>
</evidence>
<dbReference type="GO" id="GO:0006886">
    <property type="term" value="P:intracellular protein transport"/>
    <property type="evidence" value="ECO:0007669"/>
    <property type="project" value="InterPro"/>
</dbReference>
<evidence type="ECO:0000256" key="3">
    <source>
        <dbReference type="ARBA" id="ARBA00022927"/>
    </source>
</evidence>
<evidence type="ECO:0000256" key="1">
    <source>
        <dbReference type="ARBA" id="ARBA00004308"/>
    </source>
</evidence>
<name>A0A3S5AIZ6_9PLAT</name>
<keyword evidence="8" id="KW-1185">Reference proteome</keyword>
<evidence type="ECO:0000313" key="8">
    <source>
        <dbReference type="Proteomes" id="UP000784294"/>
    </source>
</evidence>
<comment type="subcellular location">
    <subcellularLocation>
        <location evidence="1">Endomembrane system</location>
    </subcellularLocation>
</comment>
<dbReference type="Pfam" id="PF00928">
    <property type="entry name" value="Adap_comp_sub"/>
    <property type="match status" value="1"/>
</dbReference>
<evidence type="ECO:0000256" key="2">
    <source>
        <dbReference type="ARBA" id="ARBA00022448"/>
    </source>
</evidence>
<reference evidence="7" key="1">
    <citation type="submission" date="2018-11" db="EMBL/GenBank/DDBJ databases">
        <authorList>
            <consortium name="Pathogen Informatics"/>
        </authorList>
    </citation>
    <scope>NUCLEOTIDE SEQUENCE</scope>
</reference>
<keyword evidence="4 5" id="KW-0472">Membrane</keyword>
<dbReference type="InterPro" id="IPR001392">
    <property type="entry name" value="Clathrin_mu"/>
</dbReference>
<dbReference type="SUPFAM" id="SSF49447">
    <property type="entry name" value="Second domain of Mu2 adaptin subunit (ap50) of ap2 adaptor"/>
    <property type="match status" value="1"/>
</dbReference>
<dbReference type="PRINTS" id="PR00314">
    <property type="entry name" value="CLATHRINADPT"/>
</dbReference>
<dbReference type="InterPro" id="IPR028565">
    <property type="entry name" value="MHD"/>
</dbReference>
<dbReference type="Proteomes" id="UP000784294">
    <property type="component" value="Unassembled WGS sequence"/>
</dbReference>
<accession>A0A3S5AIZ6</accession>
<keyword evidence="5" id="KW-0812">Transmembrane</keyword>
<dbReference type="OrthoDB" id="870at2759"/>
<comment type="caution">
    <text evidence="7">The sequence shown here is derived from an EMBL/GenBank/DDBJ whole genome shotgun (WGS) entry which is preliminary data.</text>
</comment>
<proteinExistence type="predicted"/>
<dbReference type="Gene3D" id="3.30.450.60">
    <property type="match status" value="1"/>
</dbReference>
<dbReference type="EMBL" id="CAAALY010070789">
    <property type="protein sequence ID" value="VEL24949.1"/>
    <property type="molecule type" value="Genomic_DNA"/>
</dbReference>
<dbReference type="InterPro" id="IPR011012">
    <property type="entry name" value="Longin-like_dom_sf"/>
</dbReference>
<feature type="transmembrane region" description="Helical" evidence="5">
    <location>
        <begin position="209"/>
        <end position="229"/>
    </location>
</feature>
<keyword evidence="3" id="KW-0653">Protein transport</keyword>
<evidence type="ECO:0000313" key="7">
    <source>
        <dbReference type="EMBL" id="VEL24949.1"/>
    </source>
</evidence>
<dbReference type="AlphaFoldDB" id="A0A3S5AIZ6"/>
<sequence length="231" mass="26683">MIHSLFLINQARFVVDRDCICFLFSDIFLEKHWKSVVPKNVCDYFFEAESKLLDEMLDNGFPLSTESNILKELIRPPTLLRSFTTAVTGKQTNISETLPSSQLTNVRWRRSGVKYTNNEAYFDVTEDLHAIIDKSGNVVCAEIAGYIDCLTKLSGMPDLTMTFVNPRLLDDASLHPCVRYLRWERERVISFVPPDGKFRLLSYHINNIGYGRFVFFFLDTLLLFNVLFLSI</sequence>
<keyword evidence="5" id="KW-1133">Transmembrane helix</keyword>
<dbReference type="InterPro" id="IPR050431">
    <property type="entry name" value="Adaptor_comp_med_subunit"/>
</dbReference>
<dbReference type="PROSITE" id="PS51072">
    <property type="entry name" value="MHD"/>
    <property type="match status" value="1"/>
</dbReference>
<dbReference type="GO" id="GO:0030131">
    <property type="term" value="C:clathrin adaptor complex"/>
    <property type="evidence" value="ECO:0007669"/>
    <property type="project" value="InterPro"/>
</dbReference>
<feature type="domain" description="MHD" evidence="6">
    <location>
        <begin position="117"/>
        <end position="231"/>
    </location>
</feature>
<protein>
    <recommendedName>
        <fullName evidence="6">MHD domain-containing protein</fullName>
    </recommendedName>
</protein>